<keyword evidence="1" id="KW-0472">Membrane</keyword>
<accession>A0A0E3BVL9</accession>
<name>A0A0E3BVL9_9BURK</name>
<evidence type="ECO:0000313" key="3">
    <source>
        <dbReference type="Proteomes" id="UP000029549"/>
    </source>
</evidence>
<proteinExistence type="predicted"/>
<sequence length="51" mass="5793">MRKTIQLKTGIAPSEVLVNANEQLYVLISLLLHAMHAIHFGLVLMLIMNRH</sequence>
<dbReference type="EMBL" id="AWTP01000144">
    <property type="protein sequence ID" value="KGH06532.1"/>
    <property type="molecule type" value="Genomic_DNA"/>
</dbReference>
<evidence type="ECO:0000256" key="1">
    <source>
        <dbReference type="SAM" id="Phobius"/>
    </source>
</evidence>
<protein>
    <submittedName>
        <fullName evidence="2">Uncharacterized protein</fullName>
    </submittedName>
</protein>
<feature type="transmembrane region" description="Helical" evidence="1">
    <location>
        <begin position="24"/>
        <end position="47"/>
    </location>
</feature>
<dbReference type="AlphaFoldDB" id="A0A0E3BVL9"/>
<reference evidence="2 3" key="1">
    <citation type="submission" date="2013-09" db="EMBL/GenBank/DDBJ databases">
        <title>High correlation between genotypes and phenotypes of environmental bacteria Comamonas testosteroni strains.</title>
        <authorList>
            <person name="Liu L."/>
            <person name="Zhu W."/>
            <person name="Xia X."/>
            <person name="Xu B."/>
            <person name="Luo M."/>
            <person name="Wang G."/>
        </authorList>
    </citation>
    <scope>NUCLEOTIDE SEQUENCE [LARGE SCALE GENOMIC DNA]</scope>
    <source>
        <strain evidence="2 3">DF2</strain>
    </source>
</reference>
<keyword evidence="1" id="KW-0812">Transmembrane</keyword>
<gene>
    <name evidence="2" type="ORF">P608_21980</name>
</gene>
<dbReference type="Proteomes" id="UP000029549">
    <property type="component" value="Unassembled WGS sequence"/>
</dbReference>
<comment type="caution">
    <text evidence="2">The sequence shown here is derived from an EMBL/GenBank/DDBJ whole genome shotgun (WGS) entry which is preliminary data.</text>
</comment>
<evidence type="ECO:0000313" key="2">
    <source>
        <dbReference type="EMBL" id="KGH06532.1"/>
    </source>
</evidence>
<organism evidence="2 3">
    <name type="scientific">Comamonas thiooxydans</name>
    <dbReference type="NCBI Taxonomy" id="363952"/>
    <lineage>
        <taxon>Bacteria</taxon>
        <taxon>Pseudomonadati</taxon>
        <taxon>Pseudomonadota</taxon>
        <taxon>Betaproteobacteria</taxon>
        <taxon>Burkholderiales</taxon>
        <taxon>Comamonadaceae</taxon>
        <taxon>Comamonas</taxon>
    </lineage>
</organism>
<keyword evidence="3" id="KW-1185">Reference proteome</keyword>
<keyword evidence="1" id="KW-1133">Transmembrane helix</keyword>